<comment type="caution">
    <text evidence="10">The sequence shown here is derived from an EMBL/GenBank/DDBJ whole genome shotgun (WGS) entry which is preliminary data.</text>
</comment>
<dbReference type="PANTHER" id="PTHR42920">
    <property type="entry name" value="OS03G0707200 PROTEIN-RELATED"/>
    <property type="match status" value="1"/>
</dbReference>
<name>A0ABS7G4Q8_9ACTN</name>
<evidence type="ECO:0000256" key="6">
    <source>
        <dbReference type="ARBA" id="ARBA00023136"/>
    </source>
</evidence>
<feature type="transmembrane region" description="Helical" evidence="8">
    <location>
        <begin position="122"/>
        <end position="140"/>
    </location>
</feature>
<protein>
    <submittedName>
        <fullName evidence="10">DMT family transporter</fullName>
    </submittedName>
</protein>
<evidence type="ECO:0000256" key="7">
    <source>
        <dbReference type="SAM" id="MobiDB-lite"/>
    </source>
</evidence>
<dbReference type="Proteomes" id="UP000774570">
    <property type="component" value="Unassembled WGS sequence"/>
</dbReference>
<dbReference type="InterPro" id="IPR051258">
    <property type="entry name" value="Diverse_Substrate_Transporter"/>
</dbReference>
<feature type="transmembrane region" description="Helical" evidence="8">
    <location>
        <begin position="211"/>
        <end position="232"/>
    </location>
</feature>
<keyword evidence="3" id="KW-1003">Cell membrane</keyword>
<feature type="compositionally biased region" description="Basic and acidic residues" evidence="7">
    <location>
        <begin position="298"/>
        <end position="313"/>
    </location>
</feature>
<gene>
    <name evidence="10" type="ORF">K1Y72_35465</name>
</gene>
<proteinExistence type="inferred from homology"/>
<comment type="subcellular location">
    <subcellularLocation>
        <location evidence="1">Cell membrane</location>
        <topology evidence="1">Multi-pass membrane protein</topology>
    </subcellularLocation>
</comment>
<organism evidence="10 11">
    <name type="scientific">Actinomadura parmotrematis</name>
    <dbReference type="NCBI Taxonomy" id="2864039"/>
    <lineage>
        <taxon>Bacteria</taxon>
        <taxon>Bacillati</taxon>
        <taxon>Actinomycetota</taxon>
        <taxon>Actinomycetes</taxon>
        <taxon>Streptosporangiales</taxon>
        <taxon>Thermomonosporaceae</taxon>
        <taxon>Actinomadura</taxon>
    </lineage>
</organism>
<feature type="domain" description="EamA" evidence="9">
    <location>
        <begin position="12"/>
        <end position="138"/>
    </location>
</feature>
<keyword evidence="4 8" id="KW-0812">Transmembrane</keyword>
<feature type="transmembrane region" description="Helical" evidence="8">
    <location>
        <begin position="70"/>
        <end position="90"/>
    </location>
</feature>
<evidence type="ECO:0000256" key="2">
    <source>
        <dbReference type="ARBA" id="ARBA00007362"/>
    </source>
</evidence>
<evidence type="ECO:0000313" key="11">
    <source>
        <dbReference type="Proteomes" id="UP000774570"/>
    </source>
</evidence>
<dbReference type="InterPro" id="IPR000620">
    <property type="entry name" value="EamA_dom"/>
</dbReference>
<sequence>MRFVRGDRAVTLLALIASGLLWGITVPLTKVALAGVGPAWLTVARFGLAAVPLALVAGRRGLRGALTWKIVLWGVLGYGLVVVLQGQGIARTSVSHASLIIGATPVLGALLVVLLGRGRVGALSWAGFALALAGIGVVAANGAGGATLAGDLLVLVTVLLTAAFLLAQQTVLAGRSPVAVTAVQFGAAALASAPVAAVTDGSPVRAPGTGPLLAVLALTVFGTLAPYTLFAFGQARVAPEIAGIFLNLEPVVGFALGAVAFGDHVGPAQVFGALAVLGGIALNTLPYLGRRTPPAPPARRDDLPEPEREPALV</sequence>
<reference evidence="10 11" key="1">
    <citation type="submission" date="2021-07" db="EMBL/GenBank/DDBJ databases">
        <title>Actinomadura sp. PM05-2 isolated from lichen.</title>
        <authorList>
            <person name="Somphong A."/>
            <person name="Phongsopitanun W."/>
            <person name="Tanasupawat S."/>
            <person name="Peongsungnone V."/>
        </authorList>
    </citation>
    <scope>NUCLEOTIDE SEQUENCE [LARGE SCALE GENOMIC DNA]</scope>
    <source>
        <strain evidence="10 11">PM05-2</strain>
    </source>
</reference>
<evidence type="ECO:0000259" key="9">
    <source>
        <dbReference type="Pfam" id="PF00892"/>
    </source>
</evidence>
<dbReference type="InterPro" id="IPR037185">
    <property type="entry name" value="EmrE-like"/>
</dbReference>
<feature type="domain" description="EamA" evidence="9">
    <location>
        <begin position="149"/>
        <end position="284"/>
    </location>
</feature>
<comment type="similarity">
    <text evidence="2">Belongs to the EamA transporter family.</text>
</comment>
<feature type="region of interest" description="Disordered" evidence="7">
    <location>
        <begin position="291"/>
        <end position="313"/>
    </location>
</feature>
<dbReference type="EMBL" id="JAIBOA010000040">
    <property type="protein sequence ID" value="MBW8487698.1"/>
    <property type="molecule type" value="Genomic_DNA"/>
</dbReference>
<dbReference type="PANTHER" id="PTHR42920:SF24">
    <property type="entry name" value="AROMATIC AMINO ACID EXPORTER YDDG"/>
    <property type="match status" value="1"/>
</dbReference>
<accession>A0ABS7G4Q8</accession>
<feature type="transmembrane region" description="Helical" evidence="8">
    <location>
        <begin position="39"/>
        <end position="58"/>
    </location>
</feature>
<keyword evidence="5 8" id="KW-1133">Transmembrane helix</keyword>
<feature type="transmembrane region" description="Helical" evidence="8">
    <location>
        <begin position="268"/>
        <end position="289"/>
    </location>
</feature>
<dbReference type="Pfam" id="PF00892">
    <property type="entry name" value="EamA"/>
    <property type="match status" value="2"/>
</dbReference>
<evidence type="ECO:0000256" key="1">
    <source>
        <dbReference type="ARBA" id="ARBA00004651"/>
    </source>
</evidence>
<evidence type="ECO:0000256" key="5">
    <source>
        <dbReference type="ARBA" id="ARBA00022989"/>
    </source>
</evidence>
<feature type="transmembrane region" description="Helical" evidence="8">
    <location>
        <begin position="96"/>
        <end position="115"/>
    </location>
</feature>
<evidence type="ECO:0000256" key="8">
    <source>
        <dbReference type="SAM" id="Phobius"/>
    </source>
</evidence>
<keyword evidence="11" id="KW-1185">Reference proteome</keyword>
<feature type="transmembrane region" description="Helical" evidence="8">
    <location>
        <begin position="244"/>
        <end position="262"/>
    </location>
</feature>
<evidence type="ECO:0000313" key="10">
    <source>
        <dbReference type="EMBL" id="MBW8487698.1"/>
    </source>
</evidence>
<evidence type="ECO:0000256" key="3">
    <source>
        <dbReference type="ARBA" id="ARBA00022475"/>
    </source>
</evidence>
<dbReference type="RefSeq" id="WP_220170935.1">
    <property type="nucleotide sequence ID" value="NZ_JAIBOA010000040.1"/>
</dbReference>
<keyword evidence="6 8" id="KW-0472">Membrane</keyword>
<dbReference type="SUPFAM" id="SSF103481">
    <property type="entry name" value="Multidrug resistance efflux transporter EmrE"/>
    <property type="match status" value="2"/>
</dbReference>
<feature type="transmembrane region" description="Helical" evidence="8">
    <location>
        <begin position="146"/>
        <end position="166"/>
    </location>
</feature>
<evidence type="ECO:0000256" key="4">
    <source>
        <dbReference type="ARBA" id="ARBA00022692"/>
    </source>
</evidence>
<feature type="transmembrane region" description="Helical" evidence="8">
    <location>
        <begin position="178"/>
        <end position="199"/>
    </location>
</feature>